<dbReference type="PROSITE" id="PS00615">
    <property type="entry name" value="C_TYPE_LECTIN_1"/>
    <property type="match status" value="1"/>
</dbReference>
<evidence type="ECO:0000256" key="1">
    <source>
        <dbReference type="ARBA" id="ARBA00023157"/>
    </source>
</evidence>
<dbReference type="InterPro" id="IPR001304">
    <property type="entry name" value="C-type_lectin-like"/>
</dbReference>
<dbReference type="CDD" id="cd00037">
    <property type="entry name" value="CLECT"/>
    <property type="match status" value="1"/>
</dbReference>
<dbReference type="EMBL" id="CAJNOG010000004">
    <property type="protein sequence ID" value="CAF0727344.1"/>
    <property type="molecule type" value="Genomic_DNA"/>
</dbReference>
<name>A0A813MXZ5_9BILA</name>
<keyword evidence="2" id="KW-0472">Membrane</keyword>
<feature type="transmembrane region" description="Helical" evidence="2">
    <location>
        <begin position="51"/>
        <end position="75"/>
    </location>
</feature>
<sequence length="274" mass="31670">MGSELLNLTKFLDDEKKDNLVVYELEFNKIDNPNDKLRIHAKSQGRCACRLWLILFLVNFAIITLFIFLLLLLLIEVGPAPPYQTYGKQCAVGICDSTKGLECRESSGSKICQCPSDNWFWYNNAKCRECPSNWIVGNNGTGCYFVSSIQLNFVNANLWCMKSQGRLIEILNQNIFLTLQLINDFHFNLNSFYWIGLREIGPNKNIYRWITSQTLFSNSNYFCSGQPLHTYNYYFQEYDQCIGLYIQSNTSSCLRDSTCENVSPFICELCSYMI</sequence>
<accession>A0A813MXZ5</accession>
<organism evidence="4 6">
    <name type="scientific">Adineta steineri</name>
    <dbReference type="NCBI Taxonomy" id="433720"/>
    <lineage>
        <taxon>Eukaryota</taxon>
        <taxon>Metazoa</taxon>
        <taxon>Spiralia</taxon>
        <taxon>Gnathifera</taxon>
        <taxon>Rotifera</taxon>
        <taxon>Eurotatoria</taxon>
        <taxon>Bdelloidea</taxon>
        <taxon>Adinetida</taxon>
        <taxon>Adinetidae</taxon>
        <taxon>Adineta</taxon>
    </lineage>
</organism>
<evidence type="ECO:0000256" key="2">
    <source>
        <dbReference type="SAM" id="Phobius"/>
    </source>
</evidence>
<dbReference type="InterPro" id="IPR018378">
    <property type="entry name" value="C-type_lectin_CS"/>
</dbReference>
<reference evidence="4" key="1">
    <citation type="submission" date="2021-02" db="EMBL/GenBank/DDBJ databases">
        <authorList>
            <person name="Nowell W R."/>
        </authorList>
    </citation>
    <scope>NUCLEOTIDE SEQUENCE</scope>
</reference>
<evidence type="ECO:0000313" key="5">
    <source>
        <dbReference type="EMBL" id="CAF3839706.1"/>
    </source>
</evidence>
<keyword evidence="1" id="KW-1015">Disulfide bond</keyword>
<dbReference type="Pfam" id="PF00059">
    <property type="entry name" value="Lectin_C"/>
    <property type="match status" value="1"/>
</dbReference>
<protein>
    <recommendedName>
        <fullName evidence="3">C-type lectin domain-containing protein</fullName>
    </recommendedName>
</protein>
<evidence type="ECO:0000313" key="6">
    <source>
        <dbReference type="Proteomes" id="UP000663845"/>
    </source>
</evidence>
<dbReference type="InterPro" id="IPR016186">
    <property type="entry name" value="C-type_lectin-like/link_sf"/>
</dbReference>
<proteinExistence type="predicted"/>
<gene>
    <name evidence="4" type="ORF">JYZ213_LOCUS890</name>
    <name evidence="5" type="ORF">OXD698_LOCUS20595</name>
</gene>
<dbReference type="Gene3D" id="3.10.100.10">
    <property type="entry name" value="Mannose-Binding Protein A, subunit A"/>
    <property type="match status" value="1"/>
</dbReference>
<dbReference type="SUPFAM" id="SSF56436">
    <property type="entry name" value="C-type lectin-like"/>
    <property type="match status" value="1"/>
</dbReference>
<comment type="caution">
    <text evidence="4">The sequence shown here is derived from an EMBL/GenBank/DDBJ whole genome shotgun (WGS) entry which is preliminary data.</text>
</comment>
<evidence type="ECO:0000313" key="4">
    <source>
        <dbReference type="EMBL" id="CAF0727344.1"/>
    </source>
</evidence>
<dbReference type="InterPro" id="IPR016187">
    <property type="entry name" value="CTDL_fold"/>
</dbReference>
<evidence type="ECO:0000259" key="3">
    <source>
        <dbReference type="PROSITE" id="PS50041"/>
    </source>
</evidence>
<dbReference type="PROSITE" id="PS50041">
    <property type="entry name" value="C_TYPE_LECTIN_2"/>
    <property type="match status" value="1"/>
</dbReference>
<dbReference type="Proteomes" id="UP000663844">
    <property type="component" value="Unassembled WGS sequence"/>
</dbReference>
<keyword evidence="2" id="KW-1133">Transmembrane helix</keyword>
<dbReference type="AlphaFoldDB" id="A0A813MXZ5"/>
<keyword evidence="2" id="KW-0812">Transmembrane</keyword>
<dbReference type="Proteomes" id="UP000663845">
    <property type="component" value="Unassembled WGS sequence"/>
</dbReference>
<dbReference type="SMART" id="SM00034">
    <property type="entry name" value="CLECT"/>
    <property type="match status" value="1"/>
</dbReference>
<feature type="domain" description="C-type lectin" evidence="3">
    <location>
        <begin position="139"/>
        <end position="268"/>
    </location>
</feature>
<dbReference type="EMBL" id="CAJOAZ010001643">
    <property type="protein sequence ID" value="CAF3839706.1"/>
    <property type="molecule type" value="Genomic_DNA"/>
</dbReference>